<name>A0A4Y1MQY3_9PROT</name>
<dbReference type="EMBL" id="CP025188">
    <property type="protein sequence ID" value="AWV20357.1"/>
    <property type="molecule type" value="Genomic_DNA"/>
</dbReference>
<dbReference type="AlphaFoldDB" id="A0A4Y1MQY3"/>
<dbReference type="RefSeq" id="WP_168550296.1">
    <property type="nucleotide sequence ID" value="NZ_CP025188.1"/>
</dbReference>
<protein>
    <submittedName>
        <fullName evidence="1">Uncharacterized protein</fullName>
    </submittedName>
</protein>
<sequence>MSLLTDLPGEDLSPPILASDQVVIVRGGRTYLGDANLTWPGSAAASVTQPDTGAVARPVTGKVLETLSVWDFWVAPATDATAMLRLFAATGRSGIIPAGDYVVSGQIDWPSLGQVIRGEGRTKTRILINSPPAGAQAIFNVLAGEPSTQFEDIGFYFAQPDTSVRANLNVYPPAIQYNAAPRGRVSRIRTQGGTRGVVLVGNCGGFTSQGHESSCFVTNMEMDGCLDSVRIQAPHFWPFGLTTNQQQIFYDDSCYGVHSGRCDDLKISDGIVFAGRAFRFYRSASGSTFGTITGQDFDNFGGLFVEAGNIVVAGFVTTLGNTSKRHITQSGGVLTLAAPYIRTDAVPLNGSCISLTGGHLSLAGGTIDSRNADSRALLVQGSAATFDVVGTSILLDPARDYSSAQIYIADCAGGTVAGVSATPPTTGSGSFAAVAADRAVVFNGNRHSGRGIDIGGNYLLPLFLDNYSGGTRDFIGSVGSGPVRRKRFTGTADASGNYSVAHGIANADQRLLGVQAYCKSASGTAQPIILTSVTDTTATFSGAVASSPVRVLISYGDELHAW</sequence>
<accession>A0A4Y1MQY3</accession>
<gene>
    <name evidence="1" type="ORF">RADP37_05464</name>
</gene>
<reference evidence="1" key="1">
    <citation type="submission" date="2017-12" db="EMBL/GenBank/DDBJ databases">
        <authorList>
            <person name="Martens C."/>
            <person name="Dahlstrom E."/>
            <person name="Barbian K."/>
            <person name="Sykora L."/>
            <person name="Ricklefs S."/>
            <person name="Bruno D."/>
            <person name="Anzick I."/>
            <person name="Myles I."/>
            <person name="Datta S.K."/>
        </authorList>
    </citation>
    <scope>NUCLEOTIDE SEQUENCE</scope>
    <source>
        <strain evidence="1">AD2</strain>
        <plasmid evidence="1">p1-AD2</plasmid>
    </source>
</reference>
<evidence type="ECO:0000313" key="1">
    <source>
        <dbReference type="EMBL" id="AWV20357.1"/>
    </source>
</evidence>
<keyword evidence="1" id="KW-0614">Plasmid</keyword>
<organism evidence="1">
    <name type="scientific">Roseomonas mucosa</name>
    <dbReference type="NCBI Taxonomy" id="207340"/>
    <lineage>
        <taxon>Bacteria</taxon>
        <taxon>Pseudomonadati</taxon>
        <taxon>Pseudomonadota</taxon>
        <taxon>Alphaproteobacteria</taxon>
        <taxon>Acetobacterales</taxon>
        <taxon>Roseomonadaceae</taxon>
        <taxon>Roseomonas</taxon>
    </lineage>
</organism>
<geneLocation type="plasmid" evidence="1">
    <name>p1-AD2</name>
</geneLocation>
<dbReference type="InterPro" id="IPR012334">
    <property type="entry name" value="Pectin_lyas_fold"/>
</dbReference>
<proteinExistence type="predicted"/>
<dbReference type="Gene3D" id="2.160.20.10">
    <property type="entry name" value="Single-stranded right-handed beta-helix, Pectin lyase-like"/>
    <property type="match status" value="1"/>
</dbReference>